<feature type="compositionally biased region" description="Basic and acidic residues" evidence="1">
    <location>
        <begin position="71"/>
        <end position="81"/>
    </location>
</feature>
<evidence type="ECO:0000313" key="2">
    <source>
        <dbReference type="EMBL" id="MQL87877.1"/>
    </source>
</evidence>
<keyword evidence="3" id="KW-1185">Reference proteome</keyword>
<gene>
    <name evidence="2" type="ORF">Taro_020428</name>
</gene>
<proteinExistence type="predicted"/>
<evidence type="ECO:0000256" key="1">
    <source>
        <dbReference type="SAM" id="MobiDB-lite"/>
    </source>
</evidence>
<dbReference type="AlphaFoldDB" id="A0A843UZK7"/>
<evidence type="ECO:0000313" key="3">
    <source>
        <dbReference type="Proteomes" id="UP000652761"/>
    </source>
</evidence>
<organism evidence="2 3">
    <name type="scientific">Colocasia esculenta</name>
    <name type="common">Wild taro</name>
    <name type="synonym">Arum esculentum</name>
    <dbReference type="NCBI Taxonomy" id="4460"/>
    <lineage>
        <taxon>Eukaryota</taxon>
        <taxon>Viridiplantae</taxon>
        <taxon>Streptophyta</taxon>
        <taxon>Embryophyta</taxon>
        <taxon>Tracheophyta</taxon>
        <taxon>Spermatophyta</taxon>
        <taxon>Magnoliopsida</taxon>
        <taxon>Liliopsida</taxon>
        <taxon>Araceae</taxon>
        <taxon>Aroideae</taxon>
        <taxon>Colocasieae</taxon>
        <taxon>Colocasia</taxon>
    </lineage>
</organism>
<accession>A0A843UZK7</accession>
<feature type="compositionally biased region" description="Polar residues" evidence="1">
    <location>
        <begin position="84"/>
        <end position="98"/>
    </location>
</feature>
<dbReference type="EMBL" id="NMUH01001012">
    <property type="protein sequence ID" value="MQL87877.1"/>
    <property type="molecule type" value="Genomic_DNA"/>
</dbReference>
<reference evidence="2" key="1">
    <citation type="submission" date="2017-07" db="EMBL/GenBank/DDBJ databases">
        <title>Taro Niue Genome Assembly and Annotation.</title>
        <authorList>
            <person name="Atibalentja N."/>
            <person name="Keating K."/>
            <person name="Fields C.J."/>
        </authorList>
    </citation>
    <scope>NUCLEOTIDE SEQUENCE</scope>
    <source>
        <strain evidence="2">Niue_2</strain>
        <tissue evidence="2">Leaf</tissue>
    </source>
</reference>
<protein>
    <submittedName>
        <fullName evidence="2">Uncharacterized protein</fullName>
    </submittedName>
</protein>
<feature type="region of interest" description="Disordered" evidence="1">
    <location>
        <begin position="71"/>
        <end position="100"/>
    </location>
</feature>
<comment type="caution">
    <text evidence="2">The sequence shown here is derived from an EMBL/GenBank/DDBJ whole genome shotgun (WGS) entry which is preliminary data.</text>
</comment>
<name>A0A843UZK7_COLES</name>
<dbReference type="Proteomes" id="UP000652761">
    <property type="component" value="Unassembled WGS sequence"/>
</dbReference>
<sequence length="145" mass="16285">MAHDPPPTYTEEEINHPMYCQYHAMLLHPTDRCPIVRDWIETLIQRGKIDSEGNSVLIFKVRRKKSNDDLLDKRRGFDGIKSRPLTNKPQGARSQGSTPKICLQMRSQTQCITKRAMSDMDVLGLAPNKVVGPGPGQSLPSLPYG</sequence>